<dbReference type="PANTHER" id="PTHR46060:SF1">
    <property type="entry name" value="MARINER MOS1 TRANSPOSASE-LIKE PROTEIN"/>
    <property type="match status" value="1"/>
</dbReference>
<dbReference type="Proteomes" id="UP000502823">
    <property type="component" value="Unassembled WGS sequence"/>
</dbReference>
<proteinExistence type="predicted"/>
<gene>
    <name evidence="2" type="ORF">Cfor_02053</name>
</gene>
<comment type="caution">
    <text evidence="2">The sequence shown here is derived from an EMBL/GenBank/DDBJ whole genome shotgun (WGS) entry which is preliminary data.</text>
</comment>
<keyword evidence="3" id="KW-1185">Reference proteome</keyword>
<name>A0A6L2PF39_COPFO</name>
<protein>
    <recommendedName>
        <fullName evidence="4">Transposase Tc1-like domain-containing protein</fullName>
    </recommendedName>
</protein>
<organism evidence="2 3">
    <name type="scientific">Coptotermes formosanus</name>
    <name type="common">Formosan subterranean termite</name>
    <dbReference type="NCBI Taxonomy" id="36987"/>
    <lineage>
        <taxon>Eukaryota</taxon>
        <taxon>Metazoa</taxon>
        <taxon>Ecdysozoa</taxon>
        <taxon>Arthropoda</taxon>
        <taxon>Hexapoda</taxon>
        <taxon>Insecta</taxon>
        <taxon>Pterygota</taxon>
        <taxon>Neoptera</taxon>
        <taxon>Polyneoptera</taxon>
        <taxon>Dictyoptera</taxon>
        <taxon>Blattodea</taxon>
        <taxon>Blattoidea</taxon>
        <taxon>Termitoidae</taxon>
        <taxon>Rhinotermitidae</taxon>
        <taxon>Coptotermes</taxon>
    </lineage>
</organism>
<sequence>RVVQKIQGRSNIHGKDPRSRWLSTSTDDDSTERFRAVIHSHRRLIIRKVADECRVSVEWCHTTLTEELNAHRVAAKFVPCPLIDAQKKQRVAISQELLHRATTKKSF</sequence>
<feature type="region of interest" description="Disordered" evidence="1">
    <location>
        <begin position="1"/>
        <end position="27"/>
    </location>
</feature>
<reference evidence="3" key="1">
    <citation type="submission" date="2020-01" db="EMBL/GenBank/DDBJ databases">
        <title>Draft genome sequence of the Termite Coptotermes fromosanus.</title>
        <authorList>
            <person name="Itakura S."/>
            <person name="Yosikawa Y."/>
            <person name="Umezawa K."/>
        </authorList>
    </citation>
    <scope>NUCLEOTIDE SEQUENCE [LARGE SCALE GENOMIC DNA]</scope>
</reference>
<dbReference type="InParanoid" id="A0A6L2PF39"/>
<dbReference type="EMBL" id="BLKM01000110">
    <property type="protein sequence ID" value="GFG29018.1"/>
    <property type="molecule type" value="Genomic_DNA"/>
</dbReference>
<dbReference type="InterPro" id="IPR052709">
    <property type="entry name" value="Transposase-MT_Hybrid"/>
</dbReference>
<dbReference type="OrthoDB" id="10662538at2759"/>
<dbReference type="PANTHER" id="PTHR46060">
    <property type="entry name" value="MARINER MOS1 TRANSPOSASE-LIKE PROTEIN"/>
    <property type="match status" value="1"/>
</dbReference>
<evidence type="ECO:0000256" key="1">
    <source>
        <dbReference type="SAM" id="MobiDB-lite"/>
    </source>
</evidence>
<dbReference type="AlphaFoldDB" id="A0A6L2PF39"/>
<evidence type="ECO:0008006" key="4">
    <source>
        <dbReference type="Google" id="ProtNLM"/>
    </source>
</evidence>
<evidence type="ECO:0000313" key="3">
    <source>
        <dbReference type="Proteomes" id="UP000502823"/>
    </source>
</evidence>
<accession>A0A6L2PF39</accession>
<evidence type="ECO:0000313" key="2">
    <source>
        <dbReference type="EMBL" id="GFG29018.1"/>
    </source>
</evidence>
<feature type="non-terminal residue" evidence="2">
    <location>
        <position position="1"/>
    </location>
</feature>